<dbReference type="InterPro" id="IPR018222">
    <property type="entry name" value="Nuclear_transport_factor_2_euk"/>
</dbReference>
<evidence type="ECO:0000256" key="2">
    <source>
        <dbReference type="SAM" id="MobiDB-lite"/>
    </source>
</evidence>
<dbReference type="SUPFAM" id="SSF54427">
    <property type="entry name" value="NTF2-like"/>
    <property type="match status" value="1"/>
</dbReference>
<dbReference type="Pfam" id="PF10282">
    <property type="entry name" value="Lactonase"/>
    <property type="match status" value="1"/>
</dbReference>
<feature type="domain" description="NTF2" evidence="3">
    <location>
        <begin position="12"/>
        <end position="132"/>
    </location>
</feature>
<dbReference type="InterPro" id="IPR002075">
    <property type="entry name" value="NTF2_dom"/>
</dbReference>
<dbReference type="PANTHER" id="PTHR10693">
    <property type="entry name" value="RAS GTPASE-ACTIVATING PROTEIN-BINDING PROTEIN"/>
    <property type="match status" value="1"/>
</dbReference>
<accession>A0A814KHW4</accession>
<name>A0A814KHW4_9BILA</name>
<dbReference type="GO" id="GO:1990904">
    <property type="term" value="C:ribonucleoprotein complex"/>
    <property type="evidence" value="ECO:0007669"/>
    <property type="project" value="TreeGrafter"/>
</dbReference>
<evidence type="ECO:0000256" key="1">
    <source>
        <dbReference type="ARBA" id="ARBA00022884"/>
    </source>
</evidence>
<dbReference type="Pfam" id="PF02136">
    <property type="entry name" value="NTF2"/>
    <property type="match status" value="1"/>
</dbReference>
<evidence type="ECO:0000313" key="5">
    <source>
        <dbReference type="Proteomes" id="UP000663845"/>
    </source>
</evidence>
<dbReference type="GO" id="GO:0005829">
    <property type="term" value="C:cytosol"/>
    <property type="evidence" value="ECO:0007669"/>
    <property type="project" value="TreeGrafter"/>
</dbReference>
<feature type="region of interest" description="Disordered" evidence="2">
    <location>
        <begin position="177"/>
        <end position="253"/>
    </location>
</feature>
<gene>
    <name evidence="4" type="ORF">JYZ213_LOCUS18771</name>
</gene>
<sequence>MYDDVKSLFFEVGRAFVHQYYTLLHQAPNLLHRFYSTDSTFIHGGVDRPGSIEQPAVGPENIARRINDLNLQDCHAKIRQVDSHPTIGNGVVVQVTGELSNNGDPMRRFMQTFVLAPRQPKKYYVQNDIFRYQDEVFDDGSDEDDGSSSQIYGDTDKVSNADSSAAVTQQLLVVPPTSRPPVEEQQQQQQHQPLPPRNTGNQQQVNSNQTVRQQQQQQQQETPVNGLTESTTFNGQPETIQENQQQTKQPIPEGTSYAGIAKLHSSTGPTSNVNSISTIPVVAPTQQINTARPSTAVKPTSNQQQRGGSDSNKENTPAELHFTPDRKYLLVSNRGDENIVIYNLNENHDEILSIKEHLNIQGSGPRYFTFDPTGKFLLIANQDSNNLTCFSYSKDKHTFEFISQLVNIESPQHLLFIS</sequence>
<feature type="region of interest" description="Disordered" evidence="2">
    <location>
        <begin position="137"/>
        <end position="163"/>
    </location>
</feature>
<dbReference type="FunFam" id="3.10.450.50:FF:000015">
    <property type="entry name" value="Ras GTPase-activating protein-binding protein 2"/>
    <property type="match status" value="1"/>
</dbReference>
<dbReference type="InterPro" id="IPR019405">
    <property type="entry name" value="Lactonase_7-beta_prop"/>
</dbReference>
<dbReference type="Gene3D" id="3.10.450.50">
    <property type="match status" value="1"/>
</dbReference>
<dbReference type="PANTHER" id="PTHR10693:SF20">
    <property type="entry name" value="AT27578P"/>
    <property type="match status" value="1"/>
</dbReference>
<feature type="compositionally biased region" description="Polar residues" evidence="2">
    <location>
        <begin position="227"/>
        <end position="249"/>
    </location>
</feature>
<proteinExistence type="predicted"/>
<feature type="region of interest" description="Disordered" evidence="2">
    <location>
        <begin position="290"/>
        <end position="319"/>
    </location>
</feature>
<dbReference type="CDD" id="cd00780">
    <property type="entry name" value="NTF2"/>
    <property type="match status" value="1"/>
</dbReference>
<dbReference type="Gene3D" id="2.130.10.10">
    <property type="entry name" value="YVTN repeat-like/Quinoprotein amine dehydrogenase"/>
    <property type="match status" value="1"/>
</dbReference>
<reference evidence="4" key="1">
    <citation type="submission" date="2021-02" db="EMBL/GenBank/DDBJ databases">
        <authorList>
            <person name="Nowell W R."/>
        </authorList>
    </citation>
    <scope>NUCLEOTIDE SEQUENCE</scope>
</reference>
<dbReference type="PROSITE" id="PS50177">
    <property type="entry name" value="NTF2_DOMAIN"/>
    <property type="match status" value="1"/>
</dbReference>
<dbReference type="Proteomes" id="UP000663845">
    <property type="component" value="Unassembled WGS sequence"/>
</dbReference>
<protein>
    <recommendedName>
        <fullName evidence="3">NTF2 domain-containing protein</fullName>
    </recommendedName>
</protein>
<dbReference type="InterPro" id="IPR039539">
    <property type="entry name" value="Ras_GTPase_bind_prot"/>
</dbReference>
<organism evidence="4 5">
    <name type="scientific">Adineta steineri</name>
    <dbReference type="NCBI Taxonomy" id="433720"/>
    <lineage>
        <taxon>Eukaryota</taxon>
        <taxon>Metazoa</taxon>
        <taxon>Spiralia</taxon>
        <taxon>Gnathifera</taxon>
        <taxon>Rotifera</taxon>
        <taxon>Eurotatoria</taxon>
        <taxon>Bdelloidea</taxon>
        <taxon>Adinetida</taxon>
        <taxon>Adinetidae</taxon>
        <taxon>Adineta</taxon>
    </lineage>
</organism>
<keyword evidence="1" id="KW-0694">RNA-binding</keyword>
<feature type="compositionally biased region" description="Low complexity" evidence="2">
    <location>
        <begin position="183"/>
        <end position="225"/>
    </location>
</feature>
<dbReference type="AlphaFoldDB" id="A0A814KHW4"/>
<evidence type="ECO:0000259" key="3">
    <source>
        <dbReference type="PROSITE" id="PS50177"/>
    </source>
</evidence>
<dbReference type="SUPFAM" id="SSF50974">
    <property type="entry name" value="Nitrous oxide reductase, N-terminal domain"/>
    <property type="match status" value="1"/>
</dbReference>
<dbReference type="InterPro" id="IPR032710">
    <property type="entry name" value="NTF2-like_dom_sf"/>
</dbReference>
<feature type="compositionally biased region" description="Polar residues" evidence="2">
    <location>
        <begin position="290"/>
        <end position="310"/>
    </location>
</feature>
<feature type="compositionally biased region" description="Acidic residues" evidence="2">
    <location>
        <begin position="137"/>
        <end position="146"/>
    </location>
</feature>
<dbReference type="EMBL" id="CAJNOG010000185">
    <property type="protein sequence ID" value="CAF1052687.1"/>
    <property type="molecule type" value="Genomic_DNA"/>
</dbReference>
<dbReference type="InterPro" id="IPR015943">
    <property type="entry name" value="WD40/YVTN_repeat-like_dom_sf"/>
</dbReference>
<dbReference type="GO" id="GO:0003729">
    <property type="term" value="F:mRNA binding"/>
    <property type="evidence" value="ECO:0007669"/>
    <property type="project" value="TreeGrafter"/>
</dbReference>
<dbReference type="InterPro" id="IPR011045">
    <property type="entry name" value="N2O_reductase_N"/>
</dbReference>
<comment type="caution">
    <text evidence="4">The sequence shown here is derived from an EMBL/GenBank/DDBJ whole genome shotgun (WGS) entry which is preliminary data.</text>
</comment>
<evidence type="ECO:0000313" key="4">
    <source>
        <dbReference type="EMBL" id="CAF1052687.1"/>
    </source>
</evidence>